<evidence type="ECO:0000313" key="2">
    <source>
        <dbReference type="Proteomes" id="UP000074119"/>
    </source>
</evidence>
<dbReference type="AlphaFoldDB" id="A0A127M332"/>
<name>A0A127M332_9GAMM</name>
<dbReference type="Proteomes" id="UP000074119">
    <property type="component" value="Chromosome"/>
</dbReference>
<dbReference type="KEGG" id="zal:AZF00_04745"/>
<gene>
    <name evidence="1" type="ORF">AZF00_04745</name>
</gene>
<evidence type="ECO:0000313" key="1">
    <source>
        <dbReference type="EMBL" id="AMO67645.1"/>
    </source>
</evidence>
<reference evidence="1 2" key="1">
    <citation type="submission" date="2015-12" db="EMBL/GenBank/DDBJ databases">
        <authorList>
            <person name="Shamseldin A."/>
            <person name="Moawad H."/>
            <person name="Abd El-Rahim W.M."/>
            <person name="Sadowsky M.J."/>
        </authorList>
    </citation>
    <scope>NUCLEOTIDE SEQUENCE [LARGE SCALE GENOMIC DNA]</scope>
    <source>
        <strain evidence="1 2">SM2</strain>
    </source>
</reference>
<proteinExistence type="predicted"/>
<dbReference type="EMBL" id="CP014544">
    <property type="protein sequence ID" value="AMO67645.1"/>
    <property type="molecule type" value="Genomic_DNA"/>
</dbReference>
<protein>
    <submittedName>
        <fullName evidence="1">Uncharacterized protein</fullName>
    </submittedName>
</protein>
<accession>A0A127M332</accession>
<sequence length="160" mass="18115">MAYQQDFKDQGLAWEETAITEHGAEYVLHSSVVTSPDNMTVEAILANCVEHAVALLADNINDDSLYLMFEWDNTASTLTIVVTDDSKSRDAKHRVLCDMSAMNAKMKQLAESDQWKYQDESFADIVKHALHDYLTTCTGFMRYSLVAVFHQASRQQTELL</sequence>
<dbReference type="RefSeq" id="WP_008246364.1">
    <property type="nucleotide sequence ID" value="NZ_CP014544.1"/>
</dbReference>
<organism evidence="1 2">
    <name type="scientific">Zhongshania aliphaticivorans</name>
    <dbReference type="NCBI Taxonomy" id="1470434"/>
    <lineage>
        <taxon>Bacteria</taxon>
        <taxon>Pseudomonadati</taxon>
        <taxon>Pseudomonadota</taxon>
        <taxon>Gammaproteobacteria</taxon>
        <taxon>Cellvibrionales</taxon>
        <taxon>Spongiibacteraceae</taxon>
        <taxon>Zhongshania</taxon>
    </lineage>
</organism>